<dbReference type="SUPFAM" id="SSF56112">
    <property type="entry name" value="Protein kinase-like (PK-like)"/>
    <property type="match status" value="1"/>
</dbReference>
<sequence>MADQLVSKQPTPFEFVIFEGDADNMRTVTVTPNEASPWIDPSSLRLRHRIGRGPFGDIWLATHHRSAQDYDEYHEVAIKMLNLMKEDSVKAFLDKFTEILPKCHGMKGVCWLHGISVINGKISIVMKFYEGSVGDKLARSKGGKLSLPDVLRYGINIAQAVMEVHSQEILVLNLKPSNFLLDENDEAILGDFGVPYLLLGLSLSNSDMSLRMGSPNYMAPEQWEPEARGPVSSESDSWGYGCSILEMLTGDQPWCGRSVQQIYRSVVLNQEKPHIPGGLPPEIENVLSGCFEFDFRNRPLMTDILQAFKSSQDAIMNDETTFILRSKTNSGRPNQHYYTEWFLSKDTLQEGDIVRSRKAPNTSKSENMIIPEGKVVGLEGSNNDQDASVLVRVRGIHDPLRVRTSTLERVTHGFAAGDWVRLREEQKQHSRVGILYSIHRDGTAAVAFIGLETLWKGKHSELQMAKPYHVSQFVRVKANVFKPRFEWPRKRETWATGKIIHIHPNGCLTVDFPGRFPFIQKKDRFLADPAEVEVVSFSSCQGVLKKYQHFEDIHWAVRPLLVALGLFTAMKVGLIVGKKIAKPNMKREKTAERDDQVVDDSGKSQPGFPLLWTK</sequence>
<gene>
    <name evidence="5 6" type="primary">LOC110788391</name>
</gene>
<dbReference type="InterPro" id="IPR011009">
    <property type="entry name" value="Kinase-like_dom_sf"/>
</dbReference>
<keyword evidence="4" id="KW-1185">Reference proteome</keyword>
<dbReference type="GO" id="GO:0005524">
    <property type="term" value="F:ATP binding"/>
    <property type="evidence" value="ECO:0007669"/>
    <property type="project" value="InterPro"/>
</dbReference>
<feature type="compositionally biased region" description="Basic and acidic residues" evidence="1">
    <location>
        <begin position="585"/>
        <end position="602"/>
    </location>
</feature>
<evidence type="ECO:0000256" key="2">
    <source>
        <dbReference type="SAM" id="Phobius"/>
    </source>
</evidence>
<keyword evidence="2" id="KW-0812">Transmembrane</keyword>
<evidence type="ECO:0000259" key="3">
    <source>
        <dbReference type="PROSITE" id="PS50011"/>
    </source>
</evidence>
<dbReference type="RefSeq" id="XP_021848730.2">
    <property type="nucleotide sequence ID" value="XM_021993038.2"/>
</dbReference>
<reference evidence="5 6" key="2">
    <citation type="submission" date="2025-05" db="UniProtKB">
        <authorList>
            <consortium name="RefSeq"/>
        </authorList>
    </citation>
    <scope>IDENTIFICATION</scope>
    <source>
        <tissue evidence="5 6">Leaf</tissue>
    </source>
</reference>
<dbReference type="Pfam" id="PF07714">
    <property type="entry name" value="PK_Tyr_Ser-Thr"/>
    <property type="match status" value="1"/>
</dbReference>
<feature type="transmembrane region" description="Helical" evidence="2">
    <location>
        <begin position="555"/>
        <end position="577"/>
    </location>
</feature>
<dbReference type="PANTHER" id="PTHR47209:SF1">
    <property type="entry name" value="OS06G0639500 PROTEIN"/>
    <property type="match status" value="1"/>
</dbReference>
<dbReference type="AlphaFoldDB" id="A0A9R0JW53"/>
<keyword evidence="2" id="KW-0472">Membrane</keyword>
<dbReference type="CDD" id="cd14014">
    <property type="entry name" value="STKc_PknB_like"/>
    <property type="match status" value="1"/>
</dbReference>
<dbReference type="InterPro" id="IPR000719">
    <property type="entry name" value="Prot_kinase_dom"/>
</dbReference>
<evidence type="ECO:0000313" key="4">
    <source>
        <dbReference type="Proteomes" id="UP000813463"/>
    </source>
</evidence>
<keyword evidence="2" id="KW-1133">Transmembrane helix</keyword>
<feature type="region of interest" description="Disordered" evidence="1">
    <location>
        <begin position="585"/>
        <end position="614"/>
    </location>
</feature>
<dbReference type="InterPro" id="IPR053293">
    <property type="entry name" value="OCM_Kinase"/>
</dbReference>
<accession>A0A9R0JW53</accession>
<feature type="domain" description="Protein kinase" evidence="3">
    <location>
        <begin position="44"/>
        <end position="315"/>
    </location>
</feature>
<protein>
    <submittedName>
        <fullName evidence="5 6">E3 ubiquitin-protein ligase KEG</fullName>
    </submittedName>
</protein>
<dbReference type="Proteomes" id="UP000813463">
    <property type="component" value="Chromosome 1"/>
</dbReference>
<evidence type="ECO:0000256" key="1">
    <source>
        <dbReference type="SAM" id="MobiDB-lite"/>
    </source>
</evidence>
<dbReference type="Gene3D" id="1.10.510.10">
    <property type="entry name" value="Transferase(Phosphotransferase) domain 1"/>
    <property type="match status" value="1"/>
</dbReference>
<organism evidence="4 5">
    <name type="scientific">Spinacia oleracea</name>
    <name type="common">Spinach</name>
    <dbReference type="NCBI Taxonomy" id="3562"/>
    <lineage>
        <taxon>Eukaryota</taxon>
        <taxon>Viridiplantae</taxon>
        <taxon>Streptophyta</taxon>
        <taxon>Embryophyta</taxon>
        <taxon>Tracheophyta</taxon>
        <taxon>Spermatophyta</taxon>
        <taxon>Magnoliopsida</taxon>
        <taxon>eudicotyledons</taxon>
        <taxon>Gunneridae</taxon>
        <taxon>Pentapetalae</taxon>
        <taxon>Caryophyllales</taxon>
        <taxon>Chenopodiaceae</taxon>
        <taxon>Chenopodioideae</taxon>
        <taxon>Anserineae</taxon>
        <taxon>Spinacia</taxon>
    </lineage>
</organism>
<dbReference type="KEGG" id="soe:110788391"/>
<evidence type="ECO:0000313" key="6">
    <source>
        <dbReference type="RefSeq" id="XP_056694817.1"/>
    </source>
</evidence>
<dbReference type="GO" id="GO:0045036">
    <property type="term" value="P:protein targeting to chloroplast"/>
    <property type="evidence" value="ECO:0000318"/>
    <property type="project" value="GO_Central"/>
</dbReference>
<evidence type="ECO:0000313" key="5">
    <source>
        <dbReference type="RefSeq" id="XP_021848730.2"/>
    </source>
</evidence>
<dbReference type="PANTHER" id="PTHR47209">
    <property type="entry name" value="OS06G0639500 PROTEIN"/>
    <property type="match status" value="1"/>
</dbReference>
<proteinExistence type="predicted"/>
<dbReference type="GeneID" id="110788391"/>
<reference evidence="4" key="1">
    <citation type="journal article" date="2021" name="Nat. Commun.">
        <title>Genomic analyses provide insights into spinach domestication and the genetic basis of agronomic traits.</title>
        <authorList>
            <person name="Cai X."/>
            <person name="Sun X."/>
            <person name="Xu C."/>
            <person name="Sun H."/>
            <person name="Wang X."/>
            <person name="Ge C."/>
            <person name="Zhang Z."/>
            <person name="Wang Q."/>
            <person name="Fei Z."/>
            <person name="Jiao C."/>
            <person name="Wang Q."/>
        </authorList>
    </citation>
    <scope>NUCLEOTIDE SEQUENCE [LARGE SCALE GENOMIC DNA]</scope>
    <source>
        <strain evidence="4">cv. Varoflay</strain>
    </source>
</reference>
<dbReference type="InterPro" id="IPR001245">
    <property type="entry name" value="Ser-Thr/Tyr_kinase_cat_dom"/>
</dbReference>
<dbReference type="Gene3D" id="3.30.200.20">
    <property type="entry name" value="Phosphorylase Kinase, domain 1"/>
    <property type="match status" value="1"/>
</dbReference>
<dbReference type="PROSITE" id="PS50011">
    <property type="entry name" value="PROTEIN_KINASE_DOM"/>
    <property type="match status" value="1"/>
</dbReference>
<dbReference type="GO" id="GO:0009507">
    <property type="term" value="C:chloroplast"/>
    <property type="evidence" value="ECO:0000318"/>
    <property type="project" value="GO_Central"/>
</dbReference>
<dbReference type="RefSeq" id="XP_056694817.1">
    <property type="nucleotide sequence ID" value="XM_056838839.1"/>
</dbReference>
<dbReference type="GO" id="GO:0004674">
    <property type="term" value="F:protein serine/threonine kinase activity"/>
    <property type="evidence" value="ECO:0000318"/>
    <property type="project" value="GO_Central"/>
</dbReference>
<name>A0A9R0JW53_SPIOL</name>